<proteinExistence type="predicted"/>
<dbReference type="OrthoDB" id="5497329at2"/>
<accession>A0A562IJS9</accession>
<organism evidence="5 6">
    <name type="scientific">Azomonas agilis</name>
    <dbReference type="NCBI Taxonomy" id="116849"/>
    <lineage>
        <taxon>Bacteria</taxon>
        <taxon>Pseudomonadati</taxon>
        <taxon>Pseudomonadota</taxon>
        <taxon>Gammaproteobacteria</taxon>
        <taxon>Pseudomonadales</taxon>
        <taxon>Pseudomonadaceae</taxon>
        <taxon>Azomonas</taxon>
    </lineage>
</organism>
<dbReference type="InterPro" id="IPR012337">
    <property type="entry name" value="RNaseH-like_sf"/>
</dbReference>
<dbReference type="SMART" id="SM00479">
    <property type="entry name" value="EXOIII"/>
    <property type="match status" value="1"/>
</dbReference>
<dbReference type="InterPro" id="IPR036397">
    <property type="entry name" value="RNaseH_sf"/>
</dbReference>
<dbReference type="GO" id="GO:0003676">
    <property type="term" value="F:nucleic acid binding"/>
    <property type="evidence" value="ECO:0007669"/>
    <property type="project" value="InterPro"/>
</dbReference>
<dbReference type="PANTHER" id="PTHR30231">
    <property type="entry name" value="DNA POLYMERASE III SUBUNIT EPSILON"/>
    <property type="match status" value="1"/>
</dbReference>
<keyword evidence="1" id="KW-0540">Nuclease</keyword>
<comment type="caution">
    <text evidence="5">The sequence shown here is derived from an EMBL/GenBank/DDBJ whole genome shotgun (WGS) entry which is preliminary data.</text>
</comment>
<evidence type="ECO:0000256" key="1">
    <source>
        <dbReference type="ARBA" id="ARBA00022722"/>
    </source>
</evidence>
<protein>
    <submittedName>
        <fullName evidence="5">DNA polymerase-3 subunit epsilon</fullName>
    </submittedName>
</protein>
<dbReference type="Pfam" id="PF00929">
    <property type="entry name" value="RNase_T"/>
    <property type="match status" value="1"/>
</dbReference>
<feature type="domain" description="Exonuclease" evidence="4">
    <location>
        <begin position="36"/>
        <end position="206"/>
    </location>
</feature>
<dbReference type="GO" id="GO:0006259">
    <property type="term" value="P:DNA metabolic process"/>
    <property type="evidence" value="ECO:0007669"/>
    <property type="project" value="UniProtKB-ARBA"/>
</dbReference>
<dbReference type="Proteomes" id="UP000319627">
    <property type="component" value="Unassembled WGS sequence"/>
</dbReference>
<dbReference type="RefSeq" id="WP_144571281.1">
    <property type="nucleotide sequence ID" value="NZ_VLKG01000005.1"/>
</dbReference>
<evidence type="ECO:0000256" key="2">
    <source>
        <dbReference type="ARBA" id="ARBA00022801"/>
    </source>
</evidence>
<reference evidence="5 6" key="1">
    <citation type="submission" date="2019-07" db="EMBL/GenBank/DDBJ databases">
        <title>Genomic Encyclopedia of Type Strains, Phase I: the one thousand microbial genomes (KMG-I) project.</title>
        <authorList>
            <person name="Kyrpides N."/>
        </authorList>
    </citation>
    <scope>NUCLEOTIDE SEQUENCE [LARGE SCALE GENOMIC DNA]</scope>
    <source>
        <strain evidence="5 6">DSM 375</strain>
    </source>
</reference>
<dbReference type="GO" id="GO:0005829">
    <property type="term" value="C:cytosol"/>
    <property type="evidence" value="ECO:0007669"/>
    <property type="project" value="TreeGrafter"/>
</dbReference>
<name>A0A562IJS9_9GAMM</name>
<dbReference type="Gene3D" id="3.30.420.10">
    <property type="entry name" value="Ribonuclease H-like superfamily/Ribonuclease H"/>
    <property type="match status" value="1"/>
</dbReference>
<keyword evidence="2" id="KW-0378">Hydrolase</keyword>
<keyword evidence="3" id="KW-0269">Exonuclease</keyword>
<dbReference type="GO" id="GO:0008408">
    <property type="term" value="F:3'-5' exonuclease activity"/>
    <property type="evidence" value="ECO:0007669"/>
    <property type="project" value="TreeGrafter"/>
</dbReference>
<dbReference type="SUPFAM" id="SSF53098">
    <property type="entry name" value="Ribonuclease H-like"/>
    <property type="match status" value="1"/>
</dbReference>
<dbReference type="InterPro" id="IPR013520">
    <property type="entry name" value="Ribonucl_H"/>
</dbReference>
<evidence type="ECO:0000313" key="5">
    <source>
        <dbReference type="EMBL" id="TWH71277.1"/>
    </source>
</evidence>
<evidence type="ECO:0000256" key="3">
    <source>
        <dbReference type="ARBA" id="ARBA00022839"/>
    </source>
</evidence>
<dbReference type="PANTHER" id="PTHR30231:SF4">
    <property type="entry name" value="PROTEIN NEN2"/>
    <property type="match status" value="1"/>
</dbReference>
<evidence type="ECO:0000259" key="4">
    <source>
        <dbReference type="SMART" id="SM00479"/>
    </source>
</evidence>
<dbReference type="AlphaFoldDB" id="A0A562IJS9"/>
<keyword evidence="6" id="KW-1185">Reference proteome</keyword>
<gene>
    <name evidence="5" type="ORF">LX59_01559</name>
</gene>
<evidence type="ECO:0000313" key="6">
    <source>
        <dbReference type="Proteomes" id="UP000319627"/>
    </source>
</evidence>
<dbReference type="EMBL" id="VLKG01000005">
    <property type="protein sequence ID" value="TWH71277.1"/>
    <property type="molecule type" value="Genomic_DNA"/>
</dbReference>
<dbReference type="CDD" id="cd06127">
    <property type="entry name" value="DEDDh"/>
    <property type="match status" value="1"/>
</dbReference>
<sequence length="233" mass="26439">MSWFFRKPELEPEYLYRLGKLLSPEALDIHSLAQQRLVVLDLETTGFDLRRDLVISIGAVVIDQGAIPFNQLFERTLYRNITKVTESVLIHGIAPSALAAGEDPIKALLSLMEFVGNSPFLAYHARFDQQMLERALRKTLGYRLTHPFFDVAEIAPMLNPDAKLDKAGLDDWVKYFGLNVHQRHHASADALVTAEIALILFKQAQSRGIENLAQLEQRLASWRRKQQANTLAF</sequence>